<comment type="subcellular location">
    <subcellularLocation>
        <location evidence="2">Cell inner membrane</location>
        <topology evidence="2">Single-pass type II membrane protein</topology>
    </subcellularLocation>
    <subcellularLocation>
        <location evidence="12">Cell membrane</location>
        <topology evidence="12">Single-pass type II membrane protein</topology>
    </subcellularLocation>
</comment>
<dbReference type="PANTHER" id="PTHR30558">
    <property type="entry name" value="EXBD MEMBRANE COMPONENT OF PMF-DRIVEN MACROMOLECULE IMPORT SYSTEM"/>
    <property type="match status" value="1"/>
</dbReference>
<dbReference type="EMBL" id="CP081294">
    <property type="protein sequence ID" value="QZD94267.1"/>
    <property type="molecule type" value="Genomic_DNA"/>
</dbReference>
<organism evidence="14 15">
    <name type="scientific">Qipengyuania gelatinilytica</name>
    <dbReference type="NCBI Taxonomy" id="2867231"/>
    <lineage>
        <taxon>Bacteria</taxon>
        <taxon>Pseudomonadati</taxon>
        <taxon>Pseudomonadota</taxon>
        <taxon>Alphaproteobacteria</taxon>
        <taxon>Sphingomonadales</taxon>
        <taxon>Erythrobacteraceae</taxon>
        <taxon>Qipengyuania</taxon>
    </lineage>
</organism>
<evidence type="ECO:0000313" key="14">
    <source>
        <dbReference type="EMBL" id="QZD94267.1"/>
    </source>
</evidence>
<accession>A0ABX9A348</accession>
<dbReference type="PANTHER" id="PTHR30558:SF12">
    <property type="entry name" value="BIOPOLYMER TRANSPORT PROTEIN EXBD"/>
    <property type="match status" value="1"/>
</dbReference>
<keyword evidence="8 12" id="KW-0812">Transmembrane</keyword>
<dbReference type="InterPro" id="IPR003400">
    <property type="entry name" value="ExbD"/>
</dbReference>
<feature type="transmembrane region" description="Helical" evidence="13">
    <location>
        <begin position="20"/>
        <end position="41"/>
    </location>
</feature>
<keyword evidence="9 12" id="KW-0653">Protein transport</keyword>
<keyword evidence="5 12" id="KW-0813">Transport</keyword>
<dbReference type="RefSeq" id="WP_221430015.1">
    <property type="nucleotide sequence ID" value="NZ_CP081294.1"/>
</dbReference>
<keyword evidence="6" id="KW-1003">Cell membrane</keyword>
<comment type="similarity">
    <text evidence="3 12">Belongs to the ExbD/TolR family.</text>
</comment>
<evidence type="ECO:0000256" key="11">
    <source>
        <dbReference type="ARBA" id="ARBA00023136"/>
    </source>
</evidence>
<evidence type="ECO:0000256" key="6">
    <source>
        <dbReference type="ARBA" id="ARBA00022475"/>
    </source>
</evidence>
<keyword evidence="7" id="KW-0997">Cell inner membrane</keyword>
<evidence type="ECO:0000256" key="12">
    <source>
        <dbReference type="RuleBase" id="RU003879"/>
    </source>
</evidence>
<keyword evidence="11 13" id="KW-0472">Membrane</keyword>
<sequence>MAFTARRVPLQNQPMSEMNVTPFIDVLLVLLIMFIMVIPIATHALLIPLPNGEGPEEILPENVVHIDSADRLYWNGAQLSRQEMLNQLASTAALDKQPVVKFEPDALASYQASARTIALIKDSGVKNFAFVGNHKYRQFGAAR</sequence>
<evidence type="ECO:0000256" key="8">
    <source>
        <dbReference type="ARBA" id="ARBA00022692"/>
    </source>
</evidence>
<dbReference type="Gene3D" id="3.30.420.270">
    <property type="match status" value="1"/>
</dbReference>
<proteinExistence type="inferred from homology"/>
<evidence type="ECO:0000256" key="5">
    <source>
        <dbReference type="ARBA" id="ARBA00022448"/>
    </source>
</evidence>
<evidence type="ECO:0000256" key="2">
    <source>
        <dbReference type="ARBA" id="ARBA00004249"/>
    </source>
</evidence>
<evidence type="ECO:0000313" key="15">
    <source>
        <dbReference type="Proteomes" id="UP000824321"/>
    </source>
</evidence>
<evidence type="ECO:0000256" key="13">
    <source>
        <dbReference type="SAM" id="Phobius"/>
    </source>
</evidence>
<name>A0ABX9A348_9SPHN</name>
<protein>
    <submittedName>
        <fullName evidence="14">Biopolymer transporter ExbD</fullName>
    </submittedName>
</protein>
<keyword evidence="10 13" id="KW-1133">Transmembrane helix</keyword>
<comment type="subunit">
    <text evidence="4">The accessory proteins ExbB and ExbD seem to form a complex with TonB.</text>
</comment>
<evidence type="ECO:0000256" key="4">
    <source>
        <dbReference type="ARBA" id="ARBA00011471"/>
    </source>
</evidence>
<reference evidence="14 15" key="1">
    <citation type="submission" date="2021-08" db="EMBL/GenBank/DDBJ databases">
        <title>Comparative Genomics Analysis of the Genus Qipengyuania Reveals Extensive Genetic Diversity and Metabolic Versatility, Including the Description of Fifteen Novel Species.</title>
        <authorList>
            <person name="Liu Y."/>
        </authorList>
    </citation>
    <scope>NUCLEOTIDE SEQUENCE [LARGE SCALE GENOMIC DNA]</scope>
    <source>
        <strain evidence="14 15">1NDH1</strain>
    </source>
</reference>
<gene>
    <name evidence="14" type="ORF">K3136_09185</name>
</gene>
<dbReference type="Proteomes" id="UP000824321">
    <property type="component" value="Chromosome"/>
</dbReference>
<evidence type="ECO:0000256" key="10">
    <source>
        <dbReference type="ARBA" id="ARBA00022989"/>
    </source>
</evidence>
<evidence type="ECO:0000256" key="1">
    <source>
        <dbReference type="ARBA" id="ARBA00003540"/>
    </source>
</evidence>
<evidence type="ECO:0000256" key="9">
    <source>
        <dbReference type="ARBA" id="ARBA00022927"/>
    </source>
</evidence>
<evidence type="ECO:0000256" key="3">
    <source>
        <dbReference type="ARBA" id="ARBA00005811"/>
    </source>
</evidence>
<evidence type="ECO:0000256" key="7">
    <source>
        <dbReference type="ARBA" id="ARBA00022519"/>
    </source>
</evidence>
<dbReference type="Pfam" id="PF02472">
    <property type="entry name" value="ExbD"/>
    <property type="match status" value="1"/>
</dbReference>
<keyword evidence="15" id="KW-1185">Reference proteome</keyword>
<comment type="function">
    <text evidence="1">Involved in the TonB-dependent energy-dependent transport of various receptor-bound substrates.</text>
</comment>